<keyword evidence="2" id="KW-0812">Transmembrane</keyword>
<evidence type="ECO:0000313" key="5">
    <source>
        <dbReference type="Proteomes" id="UP001596528"/>
    </source>
</evidence>
<reference evidence="5" key="1">
    <citation type="journal article" date="2019" name="Int. J. Syst. Evol. Microbiol.">
        <title>The Global Catalogue of Microorganisms (GCM) 10K type strain sequencing project: providing services to taxonomists for standard genome sequencing and annotation.</title>
        <authorList>
            <consortium name="The Broad Institute Genomics Platform"/>
            <consortium name="The Broad Institute Genome Sequencing Center for Infectious Disease"/>
            <person name="Wu L."/>
            <person name="Ma J."/>
        </authorList>
    </citation>
    <scope>NUCLEOTIDE SEQUENCE [LARGE SCALE GENOMIC DNA]</scope>
    <source>
        <strain evidence="5">JCM 18657</strain>
    </source>
</reference>
<evidence type="ECO:0000256" key="2">
    <source>
        <dbReference type="SAM" id="Phobius"/>
    </source>
</evidence>
<comment type="caution">
    <text evidence="4">The sequence shown here is derived from an EMBL/GenBank/DDBJ whole genome shotgun (WGS) entry which is preliminary data.</text>
</comment>
<feature type="transmembrane region" description="Helical" evidence="2">
    <location>
        <begin position="37"/>
        <end position="58"/>
    </location>
</feature>
<dbReference type="Proteomes" id="UP001596528">
    <property type="component" value="Unassembled WGS sequence"/>
</dbReference>
<dbReference type="RefSeq" id="WP_138788619.1">
    <property type="nucleotide sequence ID" value="NZ_JBHTGQ010000041.1"/>
</dbReference>
<dbReference type="InterPro" id="IPR018711">
    <property type="entry name" value="NAGPA"/>
</dbReference>
<keyword evidence="2" id="KW-1133">Transmembrane helix</keyword>
<evidence type="ECO:0000256" key="1">
    <source>
        <dbReference type="SAM" id="MobiDB-lite"/>
    </source>
</evidence>
<gene>
    <name evidence="4" type="ORF">ACFQWB_15170</name>
</gene>
<dbReference type="PANTHER" id="PTHR40446:SF2">
    <property type="entry name" value="N-ACETYLGLUCOSAMINE-1-PHOSPHODIESTER ALPHA-N-ACETYLGLUCOSAMINIDASE"/>
    <property type="match status" value="1"/>
</dbReference>
<feature type="region of interest" description="Disordered" evidence="1">
    <location>
        <begin position="1"/>
        <end position="29"/>
    </location>
</feature>
<name>A0ABW2V765_9BACL</name>
<keyword evidence="5" id="KW-1185">Reference proteome</keyword>
<proteinExistence type="predicted"/>
<keyword evidence="4" id="KW-0326">Glycosidase</keyword>
<keyword evidence="4" id="KW-0378">Hydrolase</keyword>
<accession>A0ABW2V765</accession>
<organism evidence="4 5">
    <name type="scientific">Paenibacillus thermoaerophilus</name>
    <dbReference type="NCBI Taxonomy" id="1215385"/>
    <lineage>
        <taxon>Bacteria</taxon>
        <taxon>Bacillati</taxon>
        <taxon>Bacillota</taxon>
        <taxon>Bacilli</taxon>
        <taxon>Bacillales</taxon>
        <taxon>Paenibacillaceae</taxon>
        <taxon>Paenibacillus</taxon>
    </lineage>
</organism>
<keyword evidence="2" id="KW-0472">Membrane</keyword>
<protein>
    <submittedName>
        <fullName evidence="4">Phosphodiester glycosidase family protein</fullName>
    </submittedName>
</protein>
<dbReference type="EMBL" id="JBHTGQ010000041">
    <property type="protein sequence ID" value="MFC7751260.1"/>
    <property type="molecule type" value="Genomic_DNA"/>
</dbReference>
<evidence type="ECO:0000313" key="4">
    <source>
        <dbReference type="EMBL" id="MFC7751260.1"/>
    </source>
</evidence>
<feature type="domain" description="Phosphodiester glycosidase" evidence="3">
    <location>
        <begin position="176"/>
        <end position="356"/>
    </location>
</feature>
<dbReference type="Pfam" id="PF09992">
    <property type="entry name" value="NAGPA"/>
    <property type="match status" value="1"/>
</dbReference>
<evidence type="ECO:0000259" key="3">
    <source>
        <dbReference type="Pfam" id="PF09992"/>
    </source>
</evidence>
<dbReference type="PANTHER" id="PTHR40446">
    <property type="entry name" value="N-ACETYLGLUCOSAMINE-1-PHOSPHODIESTER ALPHA-N-ACETYLGLUCOSAMINIDASE"/>
    <property type="match status" value="1"/>
</dbReference>
<sequence>MNQSGYRVRPAAETPPLPPRSAGRRAGRQARGRPLRWFGRLAAAAALAGALAVLFLFATPWGSSLRYTMADTLITTQHRHWAAWLIGEQGLKERVAQYNRQFESYAELEDETVVAVAEPQPAPGQETLPLTELIEVEGDGFKGHLMIVRDPLKVRLGVPAKPGMGEKVSEMVKRTGAVAGINAGGFVDPEGMGNGFKPIGLVISGGEIWYRDVGMETPTHVVGIDKTGRMIAGKYKPNELIEMGVKEAVSFSPRIILNGQGLFKSDKEGWGLAPRTAIGQRADGALLFLVIDGRQKHSVGATLYDVQEVLLEHGAVIAANLDGGSSTVLATSGGHVVNKPASPYGERLLPTAFLVFEQPDGAPVRNVWEGLNREQIDPSKWIK</sequence>
<dbReference type="GO" id="GO:0016798">
    <property type="term" value="F:hydrolase activity, acting on glycosyl bonds"/>
    <property type="evidence" value="ECO:0007669"/>
    <property type="project" value="UniProtKB-KW"/>
</dbReference>